<sequence length="94" mass="10683">MSSSSYKEFVEKHLSDCERYNIAVEDAAFTIMHKAEDFEDEEVVDVFSALPSEIRTNIQSNISDFEKTGEYHVISSTGTSLNLTLLMERLSKLI</sequence>
<name>A0ABV2BXJ6_9GAMM</name>
<organism evidence="1 2">
    <name type="scientific">Aliikangiella maris</name>
    <dbReference type="NCBI Taxonomy" id="3162458"/>
    <lineage>
        <taxon>Bacteria</taxon>
        <taxon>Pseudomonadati</taxon>
        <taxon>Pseudomonadota</taxon>
        <taxon>Gammaproteobacteria</taxon>
        <taxon>Oceanospirillales</taxon>
        <taxon>Pleioneaceae</taxon>
        <taxon>Aliikangiella</taxon>
    </lineage>
</organism>
<protein>
    <submittedName>
        <fullName evidence="1">Uncharacterized protein</fullName>
    </submittedName>
</protein>
<dbReference type="EMBL" id="JBEVCJ010000025">
    <property type="protein sequence ID" value="MET1256648.1"/>
    <property type="molecule type" value="Genomic_DNA"/>
</dbReference>
<reference evidence="1 2" key="1">
    <citation type="submission" date="2024-06" db="EMBL/GenBank/DDBJ databases">
        <authorList>
            <person name="Li F."/>
        </authorList>
    </citation>
    <scope>NUCLEOTIDE SEQUENCE [LARGE SCALE GENOMIC DNA]</scope>
    <source>
        <strain evidence="1 2">GXAS 311</strain>
    </source>
</reference>
<evidence type="ECO:0000313" key="2">
    <source>
        <dbReference type="Proteomes" id="UP001548189"/>
    </source>
</evidence>
<dbReference type="Proteomes" id="UP001548189">
    <property type="component" value="Unassembled WGS sequence"/>
</dbReference>
<evidence type="ECO:0000313" key="1">
    <source>
        <dbReference type="EMBL" id="MET1256648.1"/>
    </source>
</evidence>
<keyword evidence="2" id="KW-1185">Reference proteome</keyword>
<accession>A0ABV2BXJ6</accession>
<gene>
    <name evidence="1" type="ORF">ABVT43_16020</name>
</gene>
<comment type="caution">
    <text evidence="1">The sequence shown here is derived from an EMBL/GenBank/DDBJ whole genome shotgun (WGS) entry which is preliminary data.</text>
</comment>
<proteinExistence type="predicted"/>
<dbReference type="RefSeq" id="WP_353897232.1">
    <property type="nucleotide sequence ID" value="NZ_JBEVCJ010000025.1"/>
</dbReference>